<protein>
    <recommendedName>
        <fullName evidence="9">Phenylacetaldoxime dehydratase</fullName>
    </recommendedName>
</protein>
<dbReference type="GO" id="GO:0016829">
    <property type="term" value="F:lyase activity"/>
    <property type="evidence" value="ECO:0007669"/>
    <property type="project" value="UniProtKB-KW"/>
</dbReference>
<evidence type="ECO:0000256" key="2">
    <source>
        <dbReference type="ARBA" id="ARBA00022617"/>
    </source>
</evidence>
<reference evidence="7 8" key="1">
    <citation type="submission" date="2016-06" db="EMBL/GenBank/DDBJ databases">
        <authorList>
            <person name="Kjaerup R.B."/>
            <person name="Dalgaard T.S."/>
            <person name="Juul-Madsen H.R."/>
        </authorList>
    </citation>
    <scope>NUCLEOTIDE SEQUENCE [LARGE SCALE GENOMIC DNA]</scope>
</reference>
<name>A0A1X7RKX1_ZYMT9</name>
<sequence length="358" mass="40683">MELESAIPAHLQQPRTVPARTPDNYQPPVPAYSARFPIDTKDLVIAIIGVQRGGSIDLRPHSAGFKEIVSFVEAPLDKSRPRYWEAATVTDNRGYFNETAIAYWQTKSDYEQWSTESGFKSWWASLQPEMESGWFLEVLLPSIDRFETVFSDNNEPEGAAFMREGVSGPIKEHVYWGSMRDRLPVAQVNELHGDRMTEQSGQKTDTKSQRVRVAGRKNLAIIRSGQDWSNTNPHERELYLNTMHPVLITGMTFLRDEGDEVGCINCRFMDVVQKDESVDKPTDKTFGLAYFDQLESLESWSKGHKTHLDIFGRFMQYAGELQGNVSLRLFHEVMVLDPGQQFFEYVGCHSGTGMLASL</sequence>
<evidence type="ECO:0000256" key="5">
    <source>
        <dbReference type="ARBA" id="ARBA00023239"/>
    </source>
</evidence>
<dbReference type="GO" id="GO:0046872">
    <property type="term" value="F:metal ion binding"/>
    <property type="evidence" value="ECO:0007669"/>
    <property type="project" value="UniProtKB-KW"/>
</dbReference>
<keyword evidence="2" id="KW-0349">Heme</keyword>
<comment type="cofactor">
    <cofactor evidence="1">
        <name>heme b</name>
        <dbReference type="ChEBI" id="CHEBI:60344"/>
    </cofactor>
</comment>
<gene>
    <name evidence="7" type="ORF">ZT3D7_G3224</name>
</gene>
<dbReference type="STRING" id="1276538.A0A1X7RKX1"/>
<dbReference type="InterPro" id="IPR025702">
    <property type="entry name" value="OXD"/>
</dbReference>
<keyword evidence="3" id="KW-0479">Metal-binding</keyword>
<dbReference type="Pfam" id="PF13816">
    <property type="entry name" value="Dehydratase_hem"/>
    <property type="match status" value="1"/>
</dbReference>
<keyword evidence="8" id="KW-1185">Reference proteome</keyword>
<evidence type="ECO:0008006" key="9">
    <source>
        <dbReference type="Google" id="ProtNLM"/>
    </source>
</evidence>
<evidence type="ECO:0000256" key="3">
    <source>
        <dbReference type="ARBA" id="ARBA00022723"/>
    </source>
</evidence>
<evidence type="ECO:0000256" key="1">
    <source>
        <dbReference type="ARBA" id="ARBA00001970"/>
    </source>
</evidence>
<dbReference type="AlphaFoldDB" id="A0A1X7RKX1"/>
<accession>A0A1X7RKX1</accession>
<evidence type="ECO:0000256" key="6">
    <source>
        <dbReference type="SAM" id="MobiDB-lite"/>
    </source>
</evidence>
<evidence type="ECO:0000313" key="7">
    <source>
        <dbReference type="EMBL" id="SMQ48075.1"/>
    </source>
</evidence>
<organism evidence="7 8">
    <name type="scientific">Zymoseptoria tritici (strain ST99CH_3D7)</name>
    <dbReference type="NCBI Taxonomy" id="1276538"/>
    <lineage>
        <taxon>Eukaryota</taxon>
        <taxon>Fungi</taxon>
        <taxon>Dikarya</taxon>
        <taxon>Ascomycota</taxon>
        <taxon>Pezizomycotina</taxon>
        <taxon>Dothideomycetes</taxon>
        <taxon>Dothideomycetidae</taxon>
        <taxon>Mycosphaerellales</taxon>
        <taxon>Mycosphaerellaceae</taxon>
        <taxon>Zymoseptoria</taxon>
    </lineage>
</organism>
<feature type="region of interest" description="Disordered" evidence="6">
    <location>
        <begin position="1"/>
        <end position="24"/>
    </location>
</feature>
<evidence type="ECO:0000256" key="4">
    <source>
        <dbReference type="ARBA" id="ARBA00023004"/>
    </source>
</evidence>
<dbReference type="EMBL" id="LT853693">
    <property type="protein sequence ID" value="SMQ48075.1"/>
    <property type="molecule type" value="Genomic_DNA"/>
</dbReference>
<keyword evidence="5" id="KW-0456">Lyase</keyword>
<proteinExistence type="predicted"/>
<evidence type="ECO:0000313" key="8">
    <source>
        <dbReference type="Proteomes" id="UP000215127"/>
    </source>
</evidence>
<dbReference type="Proteomes" id="UP000215127">
    <property type="component" value="Chromosome 2"/>
</dbReference>
<keyword evidence="4" id="KW-0408">Iron</keyword>